<keyword evidence="2" id="KW-1185">Reference proteome</keyword>
<dbReference type="Proteomes" id="UP000204140">
    <property type="component" value="Segment"/>
</dbReference>
<accession>A0A076YNQ8</accession>
<dbReference type="Pfam" id="PF12843">
    <property type="entry name" value="QSregVF_b"/>
    <property type="match status" value="1"/>
</dbReference>
<dbReference type="KEGG" id="vg:22109780"/>
<proteinExistence type="predicted"/>
<dbReference type="RefSeq" id="YP_009099970.1">
    <property type="nucleotide sequence ID" value="NC_025429.1"/>
</dbReference>
<dbReference type="OrthoDB" id="8346at10239"/>
<dbReference type="InterPro" id="IPR024530">
    <property type="entry name" value="QSregVF_b"/>
</dbReference>
<organism evidence="1 2">
    <name type="scientific">Rhizobium phage vB_RleM_P10VF</name>
    <dbReference type="NCBI Taxonomy" id="1527770"/>
    <lineage>
        <taxon>Viruses</taxon>
        <taxon>Duplodnaviria</taxon>
        <taxon>Heunggongvirae</taxon>
        <taxon>Uroviricota</taxon>
        <taxon>Caudoviricetes</taxon>
        <taxon>Pootjesviridae</taxon>
        <taxon>Innesvirus</taxon>
        <taxon>Innesvirus P10VF</taxon>
    </lineage>
</organism>
<evidence type="ECO:0000313" key="2">
    <source>
        <dbReference type="Proteomes" id="UP000204140"/>
    </source>
</evidence>
<gene>
    <name evidence="1" type="ORF">P10VF_231</name>
</gene>
<reference evidence="1 2" key="1">
    <citation type="submission" date="2014-07" db="EMBL/GenBank/DDBJ databases">
        <title>Isolation and characterization of Rhizobium leguminosarum phages from western Canadian soils and complete genome sequences of rhizobiophages vB_RleS_L338C and vB_RleM_P10VF.</title>
        <authorList>
            <person name="Restrepo-Cordoba M."/>
            <person name="Halmillawewa A.P."/>
            <person name="Perry B."/>
            <person name="Hynes M.F."/>
            <person name="Yost C.K."/>
        </authorList>
    </citation>
    <scope>NUCLEOTIDE SEQUENCE [LARGE SCALE GENOMIC DNA]</scope>
</reference>
<sequence>MNVQNTFFNFYISSGGGNAMFTLRCHRFTDGNPFDSDRYIKNLSTNIEEAERKAMLRVEEFKSRVEDEYTKVNYLGPEVDEIIKRRGRLSAHKTIQIETIEAGTMPFGKNRGQKIADLPDGYIMWLSDRLKDKDVDVIMQTLASVATGVAMDRNLFAIRDQKRAERRERDLLSNHVGIEKQRLDFEGTIAVAILKDADFSPWWFTKIVVGQDILTHTGRNVGEVGDTFKFRARIKRHDIRDDIKTTRISHLKRIEQ</sequence>
<dbReference type="EMBL" id="KM199770">
    <property type="protein sequence ID" value="AIK68444.1"/>
    <property type="molecule type" value="Genomic_DNA"/>
</dbReference>
<evidence type="ECO:0000313" key="1">
    <source>
        <dbReference type="EMBL" id="AIK68444.1"/>
    </source>
</evidence>
<dbReference type="GeneID" id="22109780"/>
<protein>
    <submittedName>
        <fullName evidence="1">Uncharacterized protein</fullName>
    </submittedName>
</protein>
<name>A0A076YNQ8_9CAUD</name>